<feature type="compositionally biased region" description="Acidic residues" evidence="1">
    <location>
        <begin position="483"/>
        <end position="496"/>
    </location>
</feature>
<reference evidence="2" key="1">
    <citation type="journal article" date="2023" name="Mol. Phylogenet. Evol.">
        <title>Genome-scale phylogeny and comparative genomics of the fungal order Sordariales.</title>
        <authorList>
            <person name="Hensen N."/>
            <person name="Bonometti L."/>
            <person name="Westerberg I."/>
            <person name="Brannstrom I.O."/>
            <person name="Guillou S."/>
            <person name="Cros-Aarteil S."/>
            <person name="Calhoun S."/>
            <person name="Haridas S."/>
            <person name="Kuo A."/>
            <person name="Mondo S."/>
            <person name="Pangilinan J."/>
            <person name="Riley R."/>
            <person name="LaButti K."/>
            <person name="Andreopoulos B."/>
            <person name="Lipzen A."/>
            <person name="Chen C."/>
            <person name="Yan M."/>
            <person name="Daum C."/>
            <person name="Ng V."/>
            <person name="Clum A."/>
            <person name="Steindorff A."/>
            <person name="Ohm R.A."/>
            <person name="Martin F."/>
            <person name="Silar P."/>
            <person name="Natvig D.O."/>
            <person name="Lalanne C."/>
            <person name="Gautier V."/>
            <person name="Ament-Velasquez S.L."/>
            <person name="Kruys A."/>
            <person name="Hutchinson M.I."/>
            <person name="Powell A.J."/>
            <person name="Barry K."/>
            <person name="Miller A.N."/>
            <person name="Grigoriev I.V."/>
            <person name="Debuchy R."/>
            <person name="Gladieux P."/>
            <person name="Hiltunen Thoren M."/>
            <person name="Johannesson H."/>
        </authorList>
    </citation>
    <scope>NUCLEOTIDE SEQUENCE</scope>
    <source>
        <strain evidence="2">CBS 359.72</strain>
    </source>
</reference>
<comment type="caution">
    <text evidence="2">The sequence shown here is derived from an EMBL/GenBank/DDBJ whole genome shotgun (WGS) entry which is preliminary data.</text>
</comment>
<feature type="compositionally biased region" description="Low complexity" evidence="1">
    <location>
        <begin position="142"/>
        <end position="169"/>
    </location>
</feature>
<evidence type="ECO:0000313" key="3">
    <source>
        <dbReference type="Proteomes" id="UP001303647"/>
    </source>
</evidence>
<feature type="compositionally biased region" description="Basic and acidic residues" evidence="1">
    <location>
        <begin position="469"/>
        <end position="478"/>
    </location>
</feature>
<accession>A0AAN7CM60</accession>
<gene>
    <name evidence="2" type="ORF">C7999DRAFT_17143</name>
</gene>
<feature type="region of interest" description="Disordered" evidence="1">
    <location>
        <begin position="141"/>
        <end position="231"/>
    </location>
</feature>
<feature type="region of interest" description="Disordered" evidence="1">
    <location>
        <begin position="344"/>
        <end position="371"/>
    </location>
</feature>
<evidence type="ECO:0000313" key="2">
    <source>
        <dbReference type="EMBL" id="KAK4244605.1"/>
    </source>
</evidence>
<feature type="region of interest" description="Disordered" evidence="1">
    <location>
        <begin position="401"/>
        <end position="518"/>
    </location>
</feature>
<evidence type="ECO:0000256" key="1">
    <source>
        <dbReference type="SAM" id="MobiDB-lite"/>
    </source>
</evidence>
<dbReference type="Proteomes" id="UP001303647">
    <property type="component" value="Unassembled WGS sequence"/>
</dbReference>
<dbReference type="EMBL" id="MU857731">
    <property type="protein sequence ID" value="KAK4244605.1"/>
    <property type="molecule type" value="Genomic_DNA"/>
</dbReference>
<reference evidence="2" key="2">
    <citation type="submission" date="2023-05" db="EMBL/GenBank/DDBJ databases">
        <authorList>
            <consortium name="Lawrence Berkeley National Laboratory"/>
            <person name="Steindorff A."/>
            <person name="Hensen N."/>
            <person name="Bonometti L."/>
            <person name="Westerberg I."/>
            <person name="Brannstrom I.O."/>
            <person name="Guillou S."/>
            <person name="Cros-Aarteil S."/>
            <person name="Calhoun S."/>
            <person name="Haridas S."/>
            <person name="Kuo A."/>
            <person name="Mondo S."/>
            <person name="Pangilinan J."/>
            <person name="Riley R."/>
            <person name="Labutti K."/>
            <person name="Andreopoulos B."/>
            <person name="Lipzen A."/>
            <person name="Chen C."/>
            <person name="Yanf M."/>
            <person name="Daum C."/>
            <person name="Ng V."/>
            <person name="Clum A."/>
            <person name="Ohm R."/>
            <person name="Martin F."/>
            <person name="Silar P."/>
            <person name="Natvig D."/>
            <person name="Lalanne C."/>
            <person name="Gautier V."/>
            <person name="Ament-Velasquez S.L."/>
            <person name="Kruys A."/>
            <person name="Hutchinson M.I."/>
            <person name="Powell A.J."/>
            <person name="Barry K."/>
            <person name="Miller A.N."/>
            <person name="Grigoriev I.V."/>
            <person name="Debuchy R."/>
            <person name="Gladieux P."/>
            <person name="Thoren M.H."/>
            <person name="Johannesson H."/>
        </authorList>
    </citation>
    <scope>NUCLEOTIDE SEQUENCE</scope>
    <source>
        <strain evidence="2">CBS 359.72</strain>
    </source>
</reference>
<name>A0AAN7CM60_9PEZI</name>
<dbReference type="AlphaFoldDB" id="A0AAN7CM60"/>
<feature type="region of interest" description="Disordered" evidence="1">
    <location>
        <begin position="1"/>
        <end position="26"/>
    </location>
</feature>
<sequence>MPHKPRAWFPVLSNPPQHPRRAGTAPGDWPLRTLDSIALPPQVMALLPDWLLLRLRRDESTVNSPVLAVEKLNSLPPPLGDADKEVLVGAVLTMSSSLHLALGMLREMLPQETSQDRLGEVLCPTLGSLLDSLQSTLCSFDRSGGSRQAAGSSSPTSPPSGSTPDPATPRVVINGAGKQQLPPRWDGRVTAAKKGEHASFTRPPSRPQSARAETERFPSLTQGDHSAGATGGHHLQIEVDIRRRPATHLVTALQAEMRVQAAIKVAVESLEFAEGQLQMVKEVNRLHGGSTHFYGGYNRLLSRALELQRRELEVQSGARESLISVASSSSSSNPAAGTIPLCERARDNDNNINTNTNNTPSLFKASRPSSLQPPLHEAAEILVMLRFKGDRWSEGIRYRASGRRATTDSGSSRTKPPLRRRMSLADELAMAGEDSESAYHDETSEMASSASELESDFESCNDPRVLSGRNDDSEEHSTYGESTGDESAFDSPDEDDHGDRTLNGLDADSSGLSTMRET</sequence>
<organism evidence="2 3">
    <name type="scientific">Corynascus novoguineensis</name>
    <dbReference type="NCBI Taxonomy" id="1126955"/>
    <lineage>
        <taxon>Eukaryota</taxon>
        <taxon>Fungi</taxon>
        <taxon>Dikarya</taxon>
        <taxon>Ascomycota</taxon>
        <taxon>Pezizomycotina</taxon>
        <taxon>Sordariomycetes</taxon>
        <taxon>Sordariomycetidae</taxon>
        <taxon>Sordariales</taxon>
        <taxon>Chaetomiaceae</taxon>
        <taxon>Corynascus</taxon>
    </lineage>
</organism>
<proteinExistence type="predicted"/>
<keyword evidence="3" id="KW-1185">Reference proteome</keyword>
<protein>
    <submittedName>
        <fullName evidence="2">Uncharacterized protein</fullName>
    </submittedName>
</protein>
<feature type="compositionally biased region" description="Low complexity" evidence="1">
    <location>
        <begin position="350"/>
        <end position="359"/>
    </location>
</feature>